<dbReference type="SUPFAM" id="SSF51735">
    <property type="entry name" value="NAD(P)-binding Rossmann-fold domains"/>
    <property type="match status" value="1"/>
</dbReference>
<dbReference type="Pfam" id="PF00725">
    <property type="entry name" value="3HCDH"/>
    <property type="match status" value="1"/>
</dbReference>
<dbReference type="SUPFAM" id="SSF52096">
    <property type="entry name" value="ClpP/crotonase"/>
    <property type="match status" value="1"/>
</dbReference>
<keyword evidence="4" id="KW-0560">Oxidoreductase</keyword>
<dbReference type="PANTHER" id="PTHR48075:SF7">
    <property type="entry name" value="3-HYDROXYACYL-COA DEHYDROGENASE-RELATED"/>
    <property type="match status" value="1"/>
</dbReference>
<dbReference type="PANTHER" id="PTHR48075">
    <property type="entry name" value="3-HYDROXYACYL-COA DEHYDROGENASE FAMILY PROTEIN"/>
    <property type="match status" value="1"/>
</dbReference>
<dbReference type="InterPro" id="IPR006176">
    <property type="entry name" value="3-OHacyl-CoA_DH_NAD-bd"/>
</dbReference>
<evidence type="ECO:0000259" key="9">
    <source>
        <dbReference type="Pfam" id="PF02737"/>
    </source>
</evidence>
<name>A0ABZ2KIA5_9BACT</name>
<evidence type="ECO:0000256" key="1">
    <source>
        <dbReference type="ARBA" id="ARBA00005005"/>
    </source>
</evidence>
<keyword evidence="2" id="KW-0276">Fatty acid metabolism</keyword>
<gene>
    <name evidence="10" type="ORF">LZC95_15805</name>
</gene>
<keyword evidence="11" id="KW-1185">Reference proteome</keyword>
<evidence type="ECO:0000256" key="7">
    <source>
        <dbReference type="ARBA" id="ARBA00049556"/>
    </source>
</evidence>
<dbReference type="InterPro" id="IPR008927">
    <property type="entry name" value="6-PGluconate_DH-like_C_sf"/>
</dbReference>
<dbReference type="RefSeq" id="WP_394848904.1">
    <property type="nucleotide sequence ID" value="NZ_CP089982.1"/>
</dbReference>
<keyword evidence="6" id="KW-0443">Lipid metabolism</keyword>
<comment type="pathway">
    <text evidence="1">Lipid metabolism; fatty acid beta-oxidation.</text>
</comment>
<dbReference type="EMBL" id="CP089982">
    <property type="protein sequence ID" value="WXA98291.1"/>
    <property type="molecule type" value="Genomic_DNA"/>
</dbReference>
<proteinExistence type="predicted"/>
<dbReference type="Gene3D" id="1.10.1040.50">
    <property type="match status" value="1"/>
</dbReference>
<keyword evidence="5" id="KW-0520">NAD</keyword>
<dbReference type="Gene3D" id="3.40.50.720">
    <property type="entry name" value="NAD(P)-binding Rossmann-like Domain"/>
    <property type="match status" value="1"/>
</dbReference>
<dbReference type="SUPFAM" id="SSF48179">
    <property type="entry name" value="6-phosphogluconate dehydrogenase C-terminal domain-like"/>
    <property type="match status" value="2"/>
</dbReference>
<protein>
    <submittedName>
        <fullName evidence="10">3-hydroxyacyl-CoA dehydrogenase NAD-binding domain-containing protein</fullName>
    </submittedName>
</protein>
<feature type="domain" description="3-hydroxyacyl-CoA dehydrogenase NAD binding" evidence="9">
    <location>
        <begin position="8"/>
        <end position="201"/>
    </location>
</feature>
<dbReference type="CDD" id="cd06558">
    <property type="entry name" value="crotonase-like"/>
    <property type="match status" value="1"/>
</dbReference>
<dbReference type="Proteomes" id="UP001379533">
    <property type="component" value="Chromosome"/>
</dbReference>
<dbReference type="InterPro" id="IPR029045">
    <property type="entry name" value="ClpP/crotonase-like_dom_sf"/>
</dbReference>
<dbReference type="Gene3D" id="3.90.226.10">
    <property type="entry name" value="2-enoyl-CoA Hydratase, Chain A, domain 1"/>
    <property type="match status" value="1"/>
</dbReference>
<feature type="domain" description="3-hydroxyacyl-CoA dehydrogenase C-terminal" evidence="8">
    <location>
        <begin position="205"/>
        <end position="304"/>
    </location>
</feature>
<evidence type="ECO:0000256" key="2">
    <source>
        <dbReference type="ARBA" id="ARBA00022832"/>
    </source>
</evidence>
<sequence>MSKAIRRTAVIGAGVMGSGIAAHFANAGLEVLLLDIVPPNLTDAEKKDTRPGGARNRFSAGGLEKAIKSRPAAFFHKSNARLVSVGNTEDDLEKLKDYDLVVEAVIERLDVKQALFAKLEKILPAHAIVASNTSGLRIHDMMTGRTEAFKKNFLVMHFFNPVRYMKLLELVAGPDTDPATVERIRRFGEDALGKGIVFGKDTPNFVGNRIGVHAMMAVIHQMLQDGLTPEDVDNITGVPLAHPKSASFRTGDLVGLDTFVHVAQNCFDSLTNDEDRAVFEVPAFIRTMVEKKFLGDKTKGGFYRKGANKAIETFDPVKLEYRPKGGDEGIKGVTKSVSKIEDPKERVRKIVADPGKAGQFAWKVASRSLAYSARRIGEIADSVVAIDDAMRWGYNWELGPFEMWDALGFAETVDRMEKEGIKLPDSVKKMRASGATGFYKDDTVYDLLKGAYVKREVDPRNATLTILRRGQAPVLKNDGAEAWDLGDGVLGLTFKTKANSIDPDVISMLSQAAEKAESDFRALVIANQGEFFCVGANLLLVVMAASQKEWGQIETMVKGYQDATQRLKYAHVPVVAAPYNMTLGGGLELCFGSDAVQAAAETYSGLVEVGVGLIPGGAGTMNMLWRALETIPEGTTVVTQEFVTQTFKNIALAKVATSAEEGKALGYFRRTDGVSFDRARQLTEAKARAIGMAEAGYHPPVPRAYTLPGESGIATLSMMVDTLQAGGFASEHDAKIARKLAVVLCGGAGGASREVTEQEVLDLEREAFVSLCGEPKSQERMQYMLMNNKPLRN</sequence>
<evidence type="ECO:0000256" key="6">
    <source>
        <dbReference type="ARBA" id="ARBA00023098"/>
    </source>
</evidence>
<accession>A0ABZ2KIA5</accession>
<reference evidence="10 11" key="1">
    <citation type="submission" date="2021-12" db="EMBL/GenBank/DDBJ databases">
        <title>Discovery of the Pendulisporaceae a myxobacterial family with distinct sporulation behavior and unique specialized metabolism.</title>
        <authorList>
            <person name="Garcia R."/>
            <person name="Popoff A."/>
            <person name="Bader C.D."/>
            <person name="Loehr J."/>
            <person name="Walesch S."/>
            <person name="Walt C."/>
            <person name="Boldt J."/>
            <person name="Bunk B."/>
            <person name="Haeckl F.J.F.P.J."/>
            <person name="Gunesch A.P."/>
            <person name="Birkelbach J."/>
            <person name="Nuebel U."/>
            <person name="Pietschmann T."/>
            <person name="Bach T."/>
            <person name="Mueller R."/>
        </authorList>
    </citation>
    <scope>NUCLEOTIDE SEQUENCE [LARGE SCALE GENOMIC DNA]</scope>
    <source>
        <strain evidence="10 11">MSr12523</strain>
    </source>
</reference>
<dbReference type="InterPro" id="IPR006108">
    <property type="entry name" value="3HC_DH_C"/>
</dbReference>
<comment type="catalytic activity">
    <reaction evidence="7">
        <text>a (3S)-3-hydroxyacyl-CoA + NAD(+) = a 3-oxoacyl-CoA + NADH + H(+)</text>
        <dbReference type="Rhea" id="RHEA:22432"/>
        <dbReference type="ChEBI" id="CHEBI:15378"/>
        <dbReference type="ChEBI" id="CHEBI:57318"/>
        <dbReference type="ChEBI" id="CHEBI:57540"/>
        <dbReference type="ChEBI" id="CHEBI:57945"/>
        <dbReference type="ChEBI" id="CHEBI:90726"/>
        <dbReference type="EC" id="1.1.1.35"/>
    </reaction>
</comment>
<evidence type="ECO:0000259" key="8">
    <source>
        <dbReference type="Pfam" id="PF00725"/>
    </source>
</evidence>
<organism evidence="10 11">
    <name type="scientific">Pendulispora brunnea</name>
    <dbReference type="NCBI Taxonomy" id="2905690"/>
    <lineage>
        <taxon>Bacteria</taxon>
        <taxon>Pseudomonadati</taxon>
        <taxon>Myxococcota</taxon>
        <taxon>Myxococcia</taxon>
        <taxon>Myxococcales</taxon>
        <taxon>Sorangiineae</taxon>
        <taxon>Pendulisporaceae</taxon>
        <taxon>Pendulispora</taxon>
    </lineage>
</organism>
<dbReference type="InterPro" id="IPR036291">
    <property type="entry name" value="NAD(P)-bd_dom_sf"/>
</dbReference>
<evidence type="ECO:0000313" key="11">
    <source>
        <dbReference type="Proteomes" id="UP001379533"/>
    </source>
</evidence>
<dbReference type="Pfam" id="PF00378">
    <property type="entry name" value="ECH_1"/>
    <property type="match status" value="1"/>
</dbReference>
<evidence type="ECO:0000256" key="4">
    <source>
        <dbReference type="ARBA" id="ARBA00023002"/>
    </source>
</evidence>
<evidence type="ECO:0000256" key="5">
    <source>
        <dbReference type="ARBA" id="ARBA00023027"/>
    </source>
</evidence>
<dbReference type="Pfam" id="PF02737">
    <property type="entry name" value="3HCDH_N"/>
    <property type="match status" value="1"/>
</dbReference>
<dbReference type="InterPro" id="IPR001753">
    <property type="entry name" value="Enoyl-CoA_hydra/iso"/>
</dbReference>
<evidence type="ECO:0000313" key="10">
    <source>
        <dbReference type="EMBL" id="WXA98291.1"/>
    </source>
</evidence>
<keyword evidence="3" id="KW-0442">Lipid degradation</keyword>
<evidence type="ECO:0000256" key="3">
    <source>
        <dbReference type="ARBA" id="ARBA00022963"/>
    </source>
</evidence>